<evidence type="ECO:0000256" key="7">
    <source>
        <dbReference type="SAM" id="Phobius"/>
    </source>
</evidence>
<dbReference type="Gene3D" id="3.30.70.1350">
    <property type="entry name" value="Cation efflux protein, cytoplasmic domain"/>
    <property type="match status" value="1"/>
</dbReference>
<keyword evidence="11" id="KW-1185">Reference proteome</keyword>
<name>A0A5J6MGK7_9PROT</name>
<dbReference type="GO" id="GO:0006829">
    <property type="term" value="P:zinc ion transport"/>
    <property type="evidence" value="ECO:0007669"/>
    <property type="project" value="InterPro"/>
</dbReference>
<dbReference type="EMBL" id="CP042906">
    <property type="protein sequence ID" value="QEX16237.1"/>
    <property type="molecule type" value="Genomic_DNA"/>
</dbReference>
<dbReference type="InterPro" id="IPR036837">
    <property type="entry name" value="Cation_efflux_CTD_sf"/>
</dbReference>
<dbReference type="InterPro" id="IPR027469">
    <property type="entry name" value="Cation_efflux_TMD_sf"/>
</dbReference>
<feature type="transmembrane region" description="Helical" evidence="7">
    <location>
        <begin position="80"/>
        <end position="101"/>
    </location>
</feature>
<dbReference type="GO" id="GO:0016020">
    <property type="term" value="C:membrane"/>
    <property type="evidence" value="ECO:0007669"/>
    <property type="project" value="UniProtKB-SubCell"/>
</dbReference>
<feature type="domain" description="Cation efflux protein transmembrane" evidence="8">
    <location>
        <begin position="15"/>
        <end position="221"/>
    </location>
</feature>
<evidence type="ECO:0000259" key="9">
    <source>
        <dbReference type="Pfam" id="PF16916"/>
    </source>
</evidence>
<feature type="transmembrane region" description="Helical" evidence="7">
    <location>
        <begin position="171"/>
        <end position="190"/>
    </location>
</feature>
<dbReference type="InterPro" id="IPR027470">
    <property type="entry name" value="Cation_efflux_CTD"/>
</dbReference>
<keyword evidence="4 7" id="KW-0812">Transmembrane</keyword>
<feature type="transmembrane region" description="Helical" evidence="7">
    <location>
        <begin position="113"/>
        <end position="136"/>
    </location>
</feature>
<evidence type="ECO:0000313" key="11">
    <source>
        <dbReference type="Proteomes" id="UP000326202"/>
    </source>
</evidence>
<dbReference type="Pfam" id="PF16916">
    <property type="entry name" value="ZT_dimer"/>
    <property type="match status" value="1"/>
</dbReference>
<sequence length="316" mass="34006">MRAQKTGRESRLVVYAALTGNVLIAVTKFGAAFVTGSSSMLTEGVHSLVDTLNQLLLLYGMHRSQRPPDERHPLGYGRELYFWSFIVALLIFSGGAGVSVYEGLLHIREPHAMTYPVVNFVVLGLSFLFEGSFWFFAFREFRSTKGAQGWWQAFRRSKDSSTIVTLCEDSAALVGIVIAAAAIAVALATGNPAYDGIGSILIGGVLAIVAVVLARETKGMLIGEPASAELIASIRATAASVPGICRVNDVLTVHLASDQVIAILSIDFDDDLNTVGIEQRVRRIEEEVRKKHDEVTGLFIRPQSAGRADTANPAAG</sequence>
<dbReference type="Pfam" id="PF01545">
    <property type="entry name" value="Cation_efflux"/>
    <property type="match status" value="1"/>
</dbReference>
<evidence type="ECO:0000259" key="8">
    <source>
        <dbReference type="Pfam" id="PF01545"/>
    </source>
</evidence>
<comment type="similarity">
    <text evidence="2">Belongs to the cation diffusion facilitator (CDF) transporter (TC 2.A.4) family.</text>
</comment>
<evidence type="ECO:0000256" key="3">
    <source>
        <dbReference type="ARBA" id="ARBA00022448"/>
    </source>
</evidence>
<comment type="subcellular location">
    <subcellularLocation>
        <location evidence="1">Membrane</location>
        <topology evidence="1">Multi-pass membrane protein</topology>
    </subcellularLocation>
</comment>
<dbReference type="SUPFAM" id="SSF161111">
    <property type="entry name" value="Cation efflux protein transmembrane domain-like"/>
    <property type="match status" value="1"/>
</dbReference>
<feature type="domain" description="Cation efflux protein cytoplasmic" evidence="9">
    <location>
        <begin position="228"/>
        <end position="296"/>
    </location>
</feature>
<proteinExistence type="inferred from homology"/>
<dbReference type="InterPro" id="IPR040177">
    <property type="entry name" value="SLC30A9"/>
</dbReference>
<evidence type="ECO:0000256" key="6">
    <source>
        <dbReference type="ARBA" id="ARBA00023136"/>
    </source>
</evidence>
<dbReference type="Gene3D" id="1.20.1510.10">
    <property type="entry name" value="Cation efflux protein transmembrane domain"/>
    <property type="match status" value="1"/>
</dbReference>
<evidence type="ECO:0000313" key="10">
    <source>
        <dbReference type="EMBL" id="QEX16237.1"/>
    </source>
</evidence>
<keyword evidence="5 7" id="KW-1133">Transmembrane helix</keyword>
<gene>
    <name evidence="10" type="ORF">FRZ44_15290</name>
</gene>
<dbReference type="Proteomes" id="UP000326202">
    <property type="component" value="Chromosome"/>
</dbReference>
<evidence type="ECO:0000256" key="2">
    <source>
        <dbReference type="ARBA" id="ARBA00008114"/>
    </source>
</evidence>
<keyword evidence="3" id="KW-0813">Transport</keyword>
<evidence type="ECO:0000256" key="4">
    <source>
        <dbReference type="ARBA" id="ARBA00022692"/>
    </source>
</evidence>
<dbReference type="AlphaFoldDB" id="A0A5J6MGK7"/>
<feature type="transmembrane region" description="Helical" evidence="7">
    <location>
        <begin position="196"/>
        <end position="214"/>
    </location>
</feature>
<dbReference type="GO" id="GO:0008324">
    <property type="term" value="F:monoatomic cation transmembrane transporter activity"/>
    <property type="evidence" value="ECO:0007669"/>
    <property type="project" value="InterPro"/>
</dbReference>
<keyword evidence="6 7" id="KW-0472">Membrane</keyword>
<dbReference type="PANTHER" id="PTHR13414">
    <property type="entry name" value="HUEL-CATION TRANSPORTER"/>
    <property type="match status" value="1"/>
</dbReference>
<organism evidence="10 11">
    <name type="scientific">Hypericibacter terrae</name>
    <dbReference type="NCBI Taxonomy" id="2602015"/>
    <lineage>
        <taxon>Bacteria</taxon>
        <taxon>Pseudomonadati</taxon>
        <taxon>Pseudomonadota</taxon>
        <taxon>Alphaproteobacteria</taxon>
        <taxon>Rhodospirillales</taxon>
        <taxon>Dongiaceae</taxon>
        <taxon>Hypericibacter</taxon>
    </lineage>
</organism>
<reference evidence="10 11" key="1">
    <citation type="submission" date="2019-08" db="EMBL/GenBank/DDBJ databases">
        <title>Hyperibacter terrae gen. nov., sp. nov. and Hyperibacter viscosus sp. nov., two new members in the family Rhodospirillaceae isolated from the rhizosphere of Hypericum perforatum.</title>
        <authorList>
            <person name="Noviana Z."/>
        </authorList>
    </citation>
    <scope>NUCLEOTIDE SEQUENCE [LARGE SCALE GENOMIC DNA]</scope>
    <source>
        <strain evidence="10 11">R5913</strain>
    </source>
</reference>
<dbReference type="RefSeq" id="WP_151176617.1">
    <property type="nucleotide sequence ID" value="NZ_CP042906.1"/>
</dbReference>
<accession>A0A5J6MGK7</accession>
<protein>
    <submittedName>
        <fullName evidence="10">Cation transporter</fullName>
    </submittedName>
</protein>
<feature type="transmembrane region" description="Helical" evidence="7">
    <location>
        <begin position="12"/>
        <end position="34"/>
    </location>
</feature>
<dbReference type="InterPro" id="IPR058533">
    <property type="entry name" value="Cation_efflux_TM"/>
</dbReference>
<evidence type="ECO:0000256" key="5">
    <source>
        <dbReference type="ARBA" id="ARBA00022989"/>
    </source>
</evidence>
<dbReference type="InterPro" id="IPR002524">
    <property type="entry name" value="Cation_efflux"/>
</dbReference>
<dbReference type="NCBIfam" id="TIGR01297">
    <property type="entry name" value="CDF"/>
    <property type="match status" value="1"/>
</dbReference>
<dbReference type="OrthoDB" id="9806522at2"/>
<dbReference type="KEGG" id="htq:FRZ44_15290"/>
<evidence type="ECO:0000256" key="1">
    <source>
        <dbReference type="ARBA" id="ARBA00004141"/>
    </source>
</evidence>
<dbReference type="PANTHER" id="PTHR13414:SF9">
    <property type="entry name" value="PROTON-COUPLED ZINC ANTIPORTER SLC30A9, MITOCHONDRIAL"/>
    <property type="match status" value="1"/>
</dbReference>
<dbReference type="SUPFAM" id="SSF160240">
    <property type="entry name" value="Cation efflux protein cytoplasmic domain-like"/>
    <property type="match status" value="1"/>
</dbReference>